<feature type="transmembrane region" description="Helical" evidence="11">
    <location>
        <begin position="382"/>
        <end position="401"/>
    </location>
</feature>
<evidence type="ECO:0000256" key="10">
    <source>
        <dbReference type="ARBA" id="ARBA00023136"/>
    </source>
</evidence>
<dbReference type="InterPro" id="IPR005964">
    <property type="entry name" value="Glc/Gal_transptr_bac"/>
</dbReference>
<evidence type="ECO:0000256" key="6">
    <source>
        <dbReference type="ARBA" id="ARBA00022519"/>
    </source>
</evidence>
<evidence type="ECO:0000259" key="12">
    <source>
        <dbReference type="PROSITE" id="PS50850"/>
    </source>
</evidence>
<evidence type="ECO:0000256" key="11">
    <source>
        <dbReference type="SAM" id="Phobius"/>
    </source>
</evidence>
<feature type="transmembrane region" description="Helical" evidence="11">
    <location>
        <begin position="407"/>
        <end position="426"/>
    </location>
</feature>
<dbReference type="CDD" id="cd17394">
    <property type="entry name" value="MFS_FucP_like"/>
    <property type="match status" value="1"/>
</dbReference>
<evidence type="ECO:0000256" key="2">
    <source>
        <dbReference type="ARBA" id="ARBA00004429"/>
    </source>
</evidence>
<feature type="transmembrane region" description="Helical" evidence="11">
    <location>
        <begin position="113"/>
        <end position="135"/>
    </location>
</feature>
<evidence type="ECO:0000313" key="13">
    <source>
        <dbReference type="EMBL" id="MDF1611486.1"/>
    </source>
</evidence>
<dbReference type="RefSeq" id="WP_321535253.1">
    <property type="nucleotide sequence ID" value="NZ_JARGDL010000004.1"/>
</dbReference>
<dbReference type="SUPFAM" id="SSF103473">
    <property type="entry name" value="MFS general substrate transporter"/>
    <property type="match status" value="1"/>
</dbReference>
<keyword evidence="9 11" id="KW-1133">Transmembrane helix</keyword>
<evidence type="ECO:0000256" key="3">
    <source>
        <dbReference type="ARBA" id="ARBA00009120"/>
    </source>
</evidence>
<evidence type="ECO:0000256" key="9">
    <source>
        <dbReference type="ARBA" id="ARBA00022989"/>
    </source>
</evidence>
<comment type="caution">
    <text evidence="13">The sequence shown here is derived from an EMBL/GenBank/DDBJ whole genome shotgun (WGS) entry which is preliminary data.</text>
</comment>
<feature type="transmembrane region" description="Helical" evidence="11">
    <location>
        <begin position="20"/>
        <end position="40"/>
    </location>
</feature>
<organism evidence="13 14">
    <name type="scientific">Stygiobacter electus</name>
    <dbReference type="NCBI Taxonomy" id="3032292"/>
    <lineage>
        <taxon>Bacteria</taxon>
        <taxon>Pseudomonadati</taxon>
        <taxon>Ignavibacteriota</taxon>
        <taxon>Ignavibacteria</taxon>
        <taxon>Ignavibacteriales</taxon>
        <taxon>Melioribacteraceae</taxon>
        <taxon>Stygiobacter</taxon>
    </lineage>
</organism>
<dbReference type="GO" id="GO:1904659">
    <property type="term" value="P:D-glucose transmembrane transport"/>
    <property type="evidence" value="ECO:0007669"/>
    <property type="project" value="InterPro"/>
</dbReference>
<dbReference type="InterPro" id="IPR036259">
    <property type="entry name" value="MFS_trans_sf"/>
</dbReference>
<evidence type="ECO:0000256" key="4">
    <source>
        <dbReference type="ARBA" id="ARBA00022448"/>
    </source>
</evidence>
<proteinExistence type="inferred from homology"/>
<keyword evidence="7" id="KW-0762">Sugar transport</keyword>
<evidence type="ECO:0000256" key="8">
    <source>
        <dbReference type="ARBA" id="ARBA00022692"/>
    </source>
</evidence>
<dbReference type="AlphaFoldDB" id="A0AAE3NV59"/>
<dbReference type="Gene3D" id="1.20.1250.20">
    <property type="entry name" value="MFS general substrate transporter like domains"/>
    <property type="match status" value="2"/>
</dbReference>
<feature type="transmembrane region" description="Helical" evidence="11">
    <location>
        <begin position="347"/>
        <end position="370"/>
    </location>
</feature>
<keyword evidence="5" id="KW-1003">Cell membrane</keyword>
<feature type="domain" description="Major facilitator superfamily (MFS) profile" evidence="12">
    <location>
        <begin position="23"/>
        <end position="434"/>
    </location>
</feature>
<keyword evidence="10 11" id="KW-0472">Membrane</keyword>
<dbReference type="GO" id="GO:0005886">
    <property type="term" value="C:plasma membrane"/>
    <property type="evidence" value="ECO:0007669"/>
    <property type="project" value="UniProtKB-SubCell"/>
</dbReference>
<gene>
    <name evidence="13" type="ORF">P0M35_04935</name>
</gene>
<comment type="similarity">
    <text evidence="3">Belongs to the major facilitator superfamily. FHS transporter (TC 2.A.1.7) family.</text>
</comment>
<dbReference type="GO" id="GO:0005354">
    <property type="term" value="F:galactose transmembrane transporter activity"/>
    <property type="evidence" value="ECO:0007669"/>
    <property type="project" value="InterPro"/>
</dbReference>
<evidence type="ECO:0000256" key="1">
    <source>
        <dbReference type="ARBA" id="ARBA00003321"/>
    </source>
</evidence>
<dbReference type="InterPro" id="IPR020846">
    <property type="entry name" value="MFS_dom"/>
</dbReference>
<comment type="function">
    <text evidence="1">Intake of glucose and galactose.</text>
</comment>
<dbReference type="Proteomes" id="UP001221302">
    <property type="component" value="Unassembled WGS sequence"/>
</dbReference>
<feature type="transmembrane region" description="Helical" evidence="11">
    <location>
        <begin position="294"/>
        <end position="311"/>
    </location>
</feature>
<dbReference type="EMBL" id="JARGDL010000004">
    <property type="protein sequence ID" value="MDF1611486.1"/>
    <property type="molecule type" value="Genomic_DNA"/>
</dbReference>
<feature type="transmembrane region" description="Helical" evidence="11">
    <location>
        <begin position="88"/>
        <end position="107"/>
    </location>
</feature>
<dbReference type="InterPro" id="IPR011701">
    <property type="entry name" value="MFS"/>
</dbReference>
<dbReference type="NCBIfam" id="TIGR01272">
    <property type="entry name" value="gluP"/>
    <property type="match status" value="1"/>
</dbReference>
<reference evidence="13" key="1">
    <citation type="submission" date="2023-03" db="EMBL/GenBank/DDBJ databases">
        <title>Stygiobacter electus gen. nov., sp. nov., facultatively anaerobic thermotolerant bacterium of the class Ignavibacteria from a well of Yessentuki mineral water deposit.</title>
        <authorList>
            <person name="Podosokorskaya O.A."/>
            <person name="Elcheninov A.G."/>
            <person name="Petrova N.F."/>
            <person name="Zavarzina D.G."/>
            <person name="Kublanov I.V."/>
            <person name="Merkel A.Y."/>
        </authorList>
    </citation>
    <scope>NUCLEOTIDE SEQUENCE</scope>
    <source>
        <strain evidence="13">09-Me</strain>
    </source>
</reference>
<dbReference type="GO" id="GO:0055056">
    <property type="term" value="F:D-glucose transmembrane transporter activity"/>
    <property type="evidence" value="ECO:0007669"/>
    <property type="project" value="InterPro"/>
</dbReference>
<protein>
    <submittedName>
        <fullName evidence="13">Sugar MFS transporter</fullName>
    </submittedName>
</protein>
<keyword evidence="8 11" id="KW-0812">Transmembrane</keyword>
<keyword evidence="4" id="KW-0813">Transport</keyword>
<dbReference type="PANTHER" id="PTHR43702:SF3">
    <property type="entry name" value="PROTEIN TSGA"/>
    <property type="match status" value="1"/>
</dbReference>
<feature type="transmembrane region" description="Helical" evidence="11">
    <location>
        <begin position="207"/>
        <end position="224"/>
    </location>
</feature>
<name>A0AAE3NV59_9BACT</name>
<dbReference type="Pfam" id="PF07690">
    <property type="entry name" value="MFS_1"/>
    <property type="match status" value="1"/>
</dbReference>
<feature type="transmembrane region" description="Helical" evidence="11">
    <location>
        <begin position="156"/>
        <end position="178"/>
    </location>
</feature>
<evidence type="ECO:0000256" key="5">
    <source>
        <dbReference type="ARBA" id="ARBA00022475"/>
    </source>
</evidence>
<feature type="transmembrane region" description="Helical" evidence="11">
    <location>
        <begin position="323"/>
        <end position="341"/>
    </location>
</feature>
<keyword evidence="6" id="KW-0997">Cell inner membrane</keyword>
<evidence type="ECO:0000313" key="14">
    <source>
        <dbReference type="Proteomes" id="UP001221302"/>
    </source>
</evidence>
<sequence>MATATTSSTNVKANNNGQNYTFALTVLTSLFFMWGFITCLNDILIPHLKAVFTLNYTQVMLIQFSFFTAYAIISLPSGILVEKIGYKNGIVIGLITTGIGSLLFYPAAGYQSFIMFLGALFILASGITLLQVAANPYVAILGKPETASSRLNLTQAFNSLGTTVAPLFGSLLILSVAVKTAEEIKSMTPNELTQYQLTQASAVQTPYLLIAAVLFVIAAVFAIIKLPKIEASDVASSDGNGSYDHHHDSAWKYRHLVLGAVAIFVYVGGEVSIGSFLVNYLGQPFIAGLKEADAGRFVSFYWGGAMVGRFIGSGIQRKIKPNLMLAFNAFVAGALVIVSMLTNGQVAMWSILAVGLFNSIMFPTIFTLAINGLGKHTGQGSGILCTAIVGGAILPVIQGYFADTIGIHHAFFIPVLCYLYIAYYGLKGYKPTFA</sequence>
<dbReference type="PANTHER" id="PTHR43702">
    <property type="entry name" value="L-FUCOSE-PROTON SYMPORTER"/>
    <property type="match status" value="1"/>
</dbReference>
<accession>A0AAE3NV59</accession>
<dbReference type="PROSITE" id="PS50850">
    <property type="entry name" value="MFS"/>
    <property type="match status" value="1"/>
</dbReference>
<dbReference type="InterPro" id="IPR050375">
    <property type="entry name" value="MFS_TsgA-like"/>
</dbReference>
<feature type="transmembrane region" description="Helical" evidence="11">
    <location>
        <begin position="256"/>
        <end position="282"/>
    </location>
</feature>
<feature type="transmembrane region" description="Helical" evidence="11">
    <location>
        <begin position="60"/>
        <end position="81"/>
    </location>
</feature>
<comment type="subcellular location">
    <subcellularLocation>
        <location evidence="2">Cell inner membrane</location>
        <topology evidence="2">Multi-pass membrane protein</topology>
    </subcellularLocation>
</comment>
<evidence type="ECO:0000256" key="7">
    <source>
        <dbReference type="ARBA" id="ARBA00022597"/>
    </source>
</evidence>
<keyword evidence="14" id="KW-1185">Reference proteome</keyword>